<protein>
    <submittedName>
        <fullName evidence="1">Uncharacterized protein</fullName>
    </submittedName>
</protein>
<comment type="caution">
    <text evidence="1">The sequence shown here is derived from an EMBL/GenBank/DDBJ whole genome shotgun (WGS) entry which is preliminary data.</text>
</comment>
<reference evidence="1" key="1">
    <citation type="journal article" date="2014" name="Front. Microbiol.">
        <title>High frequency of phylogenetically diverse reductive dehalogenase-homologous genes in deep subseafloor sedimentary metagenomes.</title>
        <authorList>
            <person name="Kawai M."/>
            <person name="Futagami T."/>
            <person name="Toyoda A."/>
            <person name="Takaki Y."/>
            <person name="Nishi S."/>
            <person name="Hori S."/>
            <person name="Arai W."/>
            <person name="Tsubouchi T."/>
            <person name="Morono Y."/>
            <person name="Uchiyama I."/>
            <person name="Ito T."/>
            <person name="Fujiyama A."/>
            <person name="Inagaki F."/>
            <person name="Takami H."/>
        </authorList>
    </citation>
    <scope>NUCLEOTIDE SEQUENCE</scope>
    <source>
        <strain evidence="1">Expedition CK06-06</strain>
    </source>
</reference>
<evidence type="ECO:0000313" key="1">
    <source>
        <dbReference type="EMBL" id="GAI45818.1"/>
    </source>
</evidence>
<proteinExistence type="predicted"/>
<accession>X1NQD0</accession>
<dbReference type="EMBL" id="BARV01028271">
    <property type="protein sequence ID" value="GAI45818.1"/>
    <property type="molecule type" value="Genomic_DNA"/>
</dbReference>
<organism evidence="1">
    <name type="scientific">marine sediment metagenome</name>
    <dbReference type="NCBI Taxonomy" id="412755"/>
    <lineage>
        <taxon>unclassified sequences</taxon>
        <taxon>metagenomes</taxon>
        <taxon>ecological metagenomes</taxon>
    </lineage>
</organism>
<name>X1NQD0_9ZZZZ</name>
<dbReference type="AlphaFoldDB" id="X1NQD0"/>
<gene>
    <name evidence="1" type="ORF">S06H3_45306</name>
</gene>
<feature type="non-terminal residue" evidence="1">
    <location>
        <position position="1"/>
    </location>
</feature>
<sequence length="50" mass="5471">KGESLIKTLERTVSKAFGAVVRSIIKHICPFLWARTSIVVATKGQSKDSI</sequence>